<keyword evidence="1" id="KW-1133">Transmembrane helix</keyword>
<keyword evidence="3" id="KW-1185">Reference proteome</keyword>
<keyword evidence="1" id="KW-0472">Membrane</keyword>
<proteinExistence type="predicted"/>
<feature type="transmembrane region" description="Helical" evidence="1">
    <location>
        <begin position="15"/>
        <end position="34"/>
    </location>
</feature>
<name>A0AAE3VZV4_9ACTN</name>
<gene>
    <name evidence="2" type="ORF">J2S42_003036</name>
</gene>
<sequence length="91" mass="9916">MLMNEERATRRDRKLIAAGAVTLTIAAVLIWAGWQFTGITYDWSATDDRIGVALRGAGALLIGKTGLKIGLVVVGAAIATVMWMRGRRRHH</sequence>
<dbReference type="EMBL" id="JAUSUZ010000001">
    <property type="protein sequence ID" value="MDQ0366367.1"/>
    <property type="molecule type" value="Genomic_DNA"/>
</dbReference>
<dbReference type="RefSeq" id="WP_307239643.1">
    <property type="nucleotide sequence ID" value="NZ_JAUSUZ010000001.1"/>
</dbReference>
<accession>A0AAE3VZV4</accession>
<organism evidence="2 3">
    <name type="scientific">Catenuloplanes indicus</name>
    <dbReference type="NCBI Taxonomy" id="137267"/>
    <lineage>
        <taxon>Bacteria</taxon>
        <taxon>Bacillati</taxon>
        <taxon>Actinomycetota</taxon>
        <taxon>Actinomycetes</taxon>
        <taxon>Micromonosporales</taxon>
        <taxon>Micromonosporaceae</taxon>
        <taxon>Catenuloplanes</taxon>
    </lineage>
</organism>
<evidence type="ECO:0000313" key="2">
    <source>
        <dbReference type="EMBL" id="MDQ0366367.1"/>
    </source>
</evidence>
<evidence type="ECO:0000256" key="1">
    <source>
        <dbReference type="SAM" id="Phobius"/>
    </source>
</evidence>
<reference evidence="2 3" key="1">
    <citation type="submission" date="2023-07" db="EMBL/GenBank/DDBJ databases">
        <title>Sequencing the genomes of 1000 actinobacteria strains.</title>
        <authorList>
            <person name="Klenk H.-P."/>
        </authorList>
    </citation>
    <scope>NUCLEOTIDE SEQUENCE [LARGE SCALE GENOMIC DNA]</scope>
    <source>
        <strain evidence="2 3">DSM 44709</strain>
    </source>
</reference>
<feature type="transmembrane region" description="Helical" evidence="1">
    <location>
        <begin position="65"/>
        <end position="84"/>
    </location>
</feature>
<protein>
    <submittedName>
        <fullName evidence="2">Uncharacterized protein</fullName>
    </submittedName>
</protein>
<dbReference type="Proteomes" id="UP001240236">
    <property type="component" value="Unassembled WGS sequence"/>
</dbReference>
<evidence type="ECO:0000313" key="3">
    <source>
        <dbReference type="Proteomes" id="UP001240236"/>
    </source>
</evidence>
<dbReference type="AlphaFoldDB" id="A0AAE3VZV4"/>
<comment type="caution">
    <text evidence="2">The sequence shown here is derived from an EMBL/GenBank/DDBJ whole genome shotgun (WGS) entry which is preliminary data.</text>
</comment>
<keyword evidence="1" id="KW-0812">Transmembrane</keyword>